<accession>X0UJS9</accession>
<comment type="caution">
    <text evidence="3">The sequence shown here is derived from an EMBL/GenBank/DDBJ whole genome shotgun (WGS) entry which is preliminary data.</text>
</comment>
<dbReference type="GO" id="GO:0015074">
    <property type="term" value="P:DNA integration"/>
    <property type="evidence" value="ECO:0007669"/>
    <property type="project" value="InterPro"/>
</dbReference>
<evidence type="ECO:0000313" key="3">
    <source>
        <dbReference type="EMBL" id="GAG05860.1"/>
    </source>
</evidence>
<feature type="non-terminal residue" evidence="3">
    <location>
        <position position="184"/>
    </location>
</feature>
<organism evidence="3">
    <name type="scientific">marine sediment metagenome</name>
    <dbReference type="NCBI Taxonomy" id="412755"/>
    <lineage>
        <taxon>unclassified sequences</taxon>
        <taxon>metagenomes</taxon>
        <taxon>ecological metagenomes</taxon>
    </lineage>
</organism>
<evidence type="ECO:0000259" key="2">
    <source>
        <dbReference type="PROSITE" id="PS51898"/>
    </source>
</evidence>
<dbReference type="Pfam" id="PF00589">
    <property type="entry name" value="Phage_integrase"/>
    <property type="match status" value="1"/>
</dbReference>
<keyword evidence="1" id="KW-0233">DNA recombination</keyword>
<dbReference type="GO" id="GO:0003677">
    <property type="term" value="F:DNA binding"/>
    <property type="evidence" value="ECO:0007669"/>
    <property type="project" value="InterPro"/>
</dbReference>
<dbReference type="Gene3D" id="1.10.443.10">
    <property type="entry name" value="Intergrase catalytic core"/>
    <property type="match status" value="1"/>
</dbReference>
<dbReference type="InterPro" id="IPR011010">
    <property type="entry name" value="DNA_brk_join_enz"/>
</dbReference>
<gene>
    <name evidence="3" type="ORF">S01H1_36611</name>
</gene>
<dbReference type="EMBL" id="BARS01022948">
    <property type="protein sequence ID" value="GAG05860.1"/>
    <property type="molecule type" value="Genomic_DNA"/>
</dbReference>
<sequence length="184" mass="21215">MSESRSSPTPYLDQLEIWLNSNDFSDKTIELYKMAATRWMEHSEPWADGWQVRSIQWRKSLTKKALKTQAVFVGAAKSFIEWLIEEKMLEGRNPLASVKFRGLNTEYTRRRALTDEEVGHLLGTCDLETELGLRENAVLMVMLHTALRIGAIAKFLIEDIEKRGDVWIVQYQGKGQQSKARIKV</sequence>
<feature type="domain" description="Tyr recombinase" evidence="2">
    <location>
        <begin position="108"/>
        <end position="184"/>
    </location>
</feature>
<dbReference type="InterPro" id="IPR013762">
    <property type="entry name" value="Integrase-like_cat_sf"/>
</dbReference>
<dbReference type="SUPFAM" id="SSF56349">
    <property type="entry name" value="DNA breaking-rejoining enzymes"/>
    <property type="match status" value="1"/>
</dbReference>
<reference evidence="3" key="1">
    <citation type="journal article" date="2014" name="Front. Microbiol.">
        <title>High frequency of phylogenetically diverse reductive dehalogenase-homologous genes in deep subseafloor sedimentary metagenomes.</title>
        <authorList>
            <person name="Kawai M."/>
            <person name="Futagami T."/>
            <person name="Toyoda A."/>
            <person name="Takaki Y."/>
            <person name="Nishi S."/>
            <person name="Hori S."/>
            <person name="Arai W."/>
            <person name="Tsubouchi T."/>
            <person name="Morono Y."/>
            <person name="Uchiyama I."/>
            <person name="Ito T."/>
            <person name="Fujiyama A."/>
            <person name="Inagaki F."/>
            <person name="Takami H."/>
        </authorList>
    </citation>
    <scope>NUCLEOTIDE SEQUENCE</scope>
    <source>
        <strain evidence="3">Expedition CK06-06</strain>
    </source>
</reference>
<evidence type="ECO:0000256" key="1">
    <source>
        <dbReference type="ARBA" id="ARBA00023172"/>
    </source>
</evidence>
<protein>
    <recommendedName>
        <fullName evidence="2">Tyr recombinase domain-containing protein</fullName>
    </recommendedName>
</protein>
<dbReference type="InterPro" id="IPR002104">
    <property type="entry name" value="Integrase_catalytic"/>
</dbReference>
<dbReference type="AlphaFoldDB" id="X0UJS9"/>
<name>X0UJS9_9ZZZZ</name>
<dbReference type="PROSITE" id="PS51898">
    <property type="entry name" value="TYR_RECOMBINASE"/>
    <property type="match status" value="1"/>
</dbReference>
<dbReference type="GO" id="GO:0006310">
    <property type="term" value="P:DNA recombination"/>
    <property type="evidence" value="ECO:0007669"/>
    <property type="project" value="UniProtKB-KW"/>
</dbReference>
<proteinExistence type="predicted"/>